<keyword evidence="2" id="KW-1185">Reference proteome</keyword>
<protein>
    <submittedName>
        <fullName evidence="1">Uncharacterized protein</fullName>
    </submittedName>
</protein>
<accession>A0ACC0NHX3</accession>
<comment type="caution">
    <text evidence="1">The sequence shown here is derived from an EMBL/GenBank/DDBJ whole genome shotgun (WGS) entry which is preliminary data.</text>
</comment>
<gene>
    <name evidence="1" type="ORF">RHMOL_Rhmol06G0272800</name>
</gene>
<dbReference type="Proteomes" id="UP001062846">
    <property type="component" value="Chromosome 6"/>
</dbReference>
<reference evidence="1" key="1">
    <citation type="submission" date="2022-02" db="EMBL/GenBank/DDBJ databases">
        <title>Plant Genome Project.</title>
        <authorList>
            <person name="Zhang R.-G."/>
        </authorList>
    </citation>
    <scope>NUCLEOTIDE SEQUENCE</scope>
    <source>
        <strain evidence="1">AT1</strain>
    </source>
</reference>
<sequence length="667" mass="77702">MLLKNAEESEKKTEASEEVPIFSLIDIGNSPAGKFQKQRSKNSTRRFPKVVIQKYLKEREGGTYSEREDRMTNDERRRRSERTANGGERRVRRSSREWRGRGKTVPKEQFNMHSRFHPLSLLSREIRRNFKFHFTTQPVTYPSDSPSVLSGFGSYMVEVSKFRSFSVGDYQRGKDLNFDTFTVYDPKPDKTDREPDESLSTDNDACTYQNLLKFQAHKPTDEIQRSLEQSSLSLNDDLVISVLQRHRSDWKPAYVFFNWVSGGRNGSGYFPGPDAYNEIVDILGRMNRFQELTQVFDEMRKRNIVNERTFAIVLNRYAAAHKVEEAIEFFNKRKELGLEPDLVAFQTLLMCLCRYKHIEAAEFLFHSRQNEFPIEIKTMNIILNGWCVLGSLREAKRFWKDIVSSGKCKPDRFTYGTFINSLTKAGKATTALKLFRGMWEMGCDPDVTICNCVIDGLCFKKRIPEALAIFQEMNDRGCLPNVATYNTLIKHLCKIRRMEKVYELLDEMEQKGGSCLPNARTYGFLLKSAKNAEEVPVILLRMERIGSKLTGDTYNLLLRLFMDWDHQERAKSLWVEMERDGLGPDRRSYTVMIHGHYDKGRIEEAMYYFNEMTSKGMVPEPRTKILVDAMNIKLKERLGEPRDTGLMKRDRRLQVQYEARRKNGKET</sequence>
<organism evidence="1 2">
    <name type="scientific">Rhododendron molle</name>
    <name type="common">Chinese azalea</name>
    <name type="synonym">Azalea mollis</name>
    <dbReference type="NCBI Taxonomy" id="49168"/>
    <lineage>
        <taxon>Eukaryota</taxon>
        <taxon>Viridiplantae</taxon>
        <taxon>Streptophyta</taxon>
        <taxon>Embryophyta</taxon>
        <taxon>Tracheophyta</taxon>
        <taxon>Spermatophyta</taxon>
        <taxon>Magnoliopsida</taxon>
        <taxon>eudicotyledons</taxon>
        <taxon>Gunneridae</taxon>
        <taxon>Pentapetalae</taxon>
        <taxon>asterids</taxon>
        <taxon>Ericales</taxon>
        <taxon>Ericaceae</taxon>
        <taxon>Ericoideae</taxon>
        <taxon>Rhodoreae</taxon>
        <taxon>Rhododendron</taxon>
    </lineage>
</organism>
<evidence type="ECO:0000313" key="1">
    <source>
        <dbReference type="EMBL" id="KAI8552514.1"/>
    </source>
</evidence>
<name>A0ACC0NHX3_RHOML</name>
<proteinExistence type="predicted"/>
<dbReference type="EMBL" id="CM046393">
    <property type="protein sequence ID" value="KAI8552514.1"/>
    <property type="molecule type" value="Genomic_DNA"/>
</dbReference>
<evidence type="ECO:0000313" key="2">
    <source>
        <dbReference type="Proteomes" id="UP001062846"/>
    </source>
</evidence>